<keyword evidence="3" id="KW-1185">Reference proteome</keyword>
<reference evidence="2 3" key="1">
    <citation type="journal article" date="2019" name="Commun. Biol.">
        <title>The bagworm genome reveals a unique fibroin gene that provides high tensile strength.</title>
        <authorList>
            <person name="Kono N."/>
            <person name="Nakamura H."/>
            <person name="Ohtoshi R."/>
            <person name="Tomita M."/>
            <person name="Numata K."/>
            <person name="Arakawa K."/>
        </authorList>
    </citation>
    <scope>NUCLEOTIDE SEQUENCE [LARGE SCALE GENOMIC DNA]</scope>
</reference>
<keyword evidence="1" id="KW-1133">Transmembrane helix</keyword>
<name>A0A4C1X1B4_EUMVA</name>
<evidence type="ECO:0000256" key="1">
    <source>
        <dbReference type="SAM" id="Phobius"/>
    </source>
</evidence>
<organism evidence="2 3">
    <name type="scientific">Eumeta variegata</name>
    <name type="common">Bagworm moth</name>
    <name type="synonym">Eumeta japonica</name>
    <dbReference type="NCBI Taxonomy" id="151549"/>
    <lineage>
        <taxon>Eukaryota</taxon>
        <taxon>Metazoa</taxon>
        <taxon>Ecdysozoa</taxon>
        <taxon>Arthropoda</taxon>
        <taxon>Hexapoda</taxon>
        <taxon>Insecta</taxon>
        <taxon>Pterygota</taxon>
        <taxon>Neoptera</taxon>
        <taxon>Endopterygota</taxon>
        <taxon>Lepidoptera</taxon>
        <taxon>Glossata</taxon>
        <taxon>Ditrysia</taxon>
        <taxon>Tineoidea</taxon>
        <taxon>Psychidae</taxon>
        <taxon>Oiketicinae</taxon>
        <taxon>Eumeta</taxon>
    </lineage>
</organism>
<keyword evidence="1" id="KW-0812">Transmembrane</keyword>
<dbReference type="Proteomes" id="UP000299102">
    <property type="component" value="Unassembled WGS sequence"/>
</dbReference>
<proteinExistence type="predicted"/>
<evidence type="ECO:0000313" key="2">
    <source>
        <dbReference type="EMBL" id="GBP57471.1"/>
    </source>
</evidence>
<dbReference type="EMBL" id="BGZK01000717">
    <property type="protein sequence ID" value="GBP57471.1"/>
    <property type="molecule type" value="Genomic_DNA"/>
</dbReference>
<sequence length="87" mass="10204">MRLRVRPLRQPDFVGPLNTVRCYRRIPSERTPKTIERWAARLIGALSAISLLPYTTYLWEIFDNFTRMHSSTNTRTHTGTCTHKISK</sequence>
<gene>
    <name evidence="2" type="ORF">EVAR_36123_1</name>
</gene>
<accession>A0A4C1X1B4</accession>
<feature type="transmembrane region" description="Helical" evidence="1">
    <location>
        <begin position="38"/>
        <end position="59"/>
    </location>
</feature>
<protein>
    <submittedName>
        <fullName evidence="2">Uncharacterized protein</fullName>
    </submittedName>
</protein>
<comment type="caution">
    <text evidence="2">The sequence shown here is derived from an EMBL/GenBank/DDBJ whole genome shotgun (WGS) entry which is preliminary data.</text>
</comment>
<dbReference type="AlphaFoldDB" id="A0A4C1X1B4"/>
<keyword evidence="1" id="KW-0472">Membrane</keyword>
<evidence type="ECO:0000313" key="3">
    <source>
        <dbReference type="Proteomes" id="UP000299102"/>
    </source>
</evidence>